<dbReference type="UniPathway" id="UPA00070"/>
<evidence type="ECO:0000256" key="1">
    <source>
        <dbReference type="ARBA" id="ARBA00001917"/>
    </source>
</evidence>
<dbReference type="eggNOG" id="KOG1436">
    <property type="taxonomic scope" value="Eukaryota"/>
</dbReference>
<comment type="pathway">
    <text evidence="2">Pyrimidine metabolism; UMP biosynthesis via de novo pathway.</text>
</comment>
<dbReference type="OMA" id="GDGYRRM"/>
<accession>S8BWT8</accession>
<keyword evidence="10" id="KW-1185">Reference proteome</keyword>
<dbReference type="Pfam" id="PF01180">
    <property type="entry name" value="DHO_dh"/>
    <property type="match status" value="1"/>
</dbReference>
<keyword evidence="4" id="KW-0288">FMN</keyword>
<comment type="cofactor">
    <cofactor evidence="1">
        <name>FMN</name>
        <dbReference type="ChEBI" id="CHEBI:58210"/>
    </cofactor>
</comment>
<comment type="caution">
    <text evidence="9">The sequence shown here is derived from an EMBL/GenBank/DDBJ whole genome shotgun (WGS) entry which is preliminary data.</text>
</comment>
<dbReference type="InterPro" id="IPR023359">
    <property type="entry name" value="Dihydro_DH_chainA_dom2"/>
</dbReference>
<sequence length="311" mass="33089">MSRINISPPLLNTSSPWATTQDDLAKLYSLSSTGAVATRTSLLYDGFPDDPSIHQHAFISPSSSINSYGYSPHPLKYYLSSIESIIKSSGQPQKKPFIISVTGPPSVVSICVNEISEWAHKESISAYAEINLSCPNIPNDPPPAYSESDLKDHLSELQALQHKSEVPIVPIGFKTPPYTYQHQFDKLVSALEAYPGVVSFITATNTLGNSLLLADGGLDPIIASASGTGVGGLAGGSIHPLSLGNVFTIRKMLDKSSKREIQDIVIIGAGGVSDVHGYQRMRKVGAVAVGLATALGSRGVEIFDEILKLGE</sequence>
<keyword evidence="5" id="KW-0665">Pyrimidine biosynthesis</keyword>
<evidence type="ECO:0000256" key="6">
    <source>
        <dbReference type="ARBA" id="ARBA00023002"/>
    </source>
</evidence>
<evidence type="ECO:0000256" key="3">
    <source>
        <dbReference type="ARBA" id="ARBA00022630"/>
    </source>
</evidence>
<dbReference type="GO" id="GO:0005737">
    <property type="term" value="C:cytoplasm"/>
    <property type="evidence" value="ECO:0007669"/>
    <property type="project" value="InterPro"/>
</dbReference>
<evidence type="ECO:0000313" key="9">
    <source>
        <dbReference type="EMBL" id="EPS43913.1"/>
    </source>
</evidence>
<evidence type="ECO:0000256" key="4">
    <source>
        <dbReference type="ARBA" id="ARBA00022643"/>
    </source>
</evidence>
<dbReference type="InterPro" id="IPR013785">
    <property type="entry name" value="Aldolase_TIM"/>
</dbReference>
<dbReference type="GO" id="GO:0006207">
    <property type="term" value="P:'de novo' pyrimidine nucleobase biosynthetic process"/>
    <property type="evidence" value="ECO:0007669"/>
    <property type="project" value="TreeGrafter"/>
</dbReference>
<dbReference type="SUPFAM" id="SSF51395">
    <property type="entry name" value="FMN-linked oxidoreductases"/>
    <property type="match status" value="1"/>
</dbReference>
<dbReference type="GO" id="GO:0004152">
    <property type="term" value="F:dihydroorotate dehydrogenase activity"/>
    <property type="evidence" value="ECO:0007669"/>
    <property type="project" value="InterPro"/>
</dbReference>
<evidence type="ECO:0000256" key="5">
    <source>
        <dbReference type="ARBA" id="ARBA00022975"/>
    </source>
</evidence>
<evidence type="ECO:0000256" key="7">
    <source>
        <dbReference type="ARBA" id="ARBA00031623"/>
    </source>
</evidence>
<reference evidence="9 10" key="1">
    <citation type="journal article" date="2013" name="PLoS Genet.">
        <title>Genomic mechanisms accounting for the adaptation to parasitism in nematode-trapping fungi.</title>
        <authorList>
            <person name="Meerupati T."/>
            <person name="Andersson K.M."/>
            <person name="Friman E."/>
            <person name="Kumar D."/>
            <person name="Tunlid A."/>
            <person name="Ahren D."/>
        </authorList>
    </citation>
    <scope>NUCLEOTIDE SEQUENCE [LARGE SCALE GENOMIC DNA]</scope>
    <source>
        <strain evidence="9 10">CBS 200.50</strain>
    </source>
</reference>
<dbReference type="InterPro" id="IPR012135">
    <property type="entry name" value="Dihydroorotate_DH_1_2"/>
</dbReference>
<dbReference type="HOGENOM" id="CLU_036010_0_0_1"/>
<dbReference type="AlphaFoldDB" id="S8BWT8"/>
<proteinExistence type="predicted"/>
<dbReference type="GO" id="GO:0044205">
    <property type="term" value="P:'de novo' UMP biosynthetic process"/>
    <property type="evidence" value="ECO:0007669"/>
    <property type="project" value="UniProtKB-UniPathway"/>
</dbReference>
<dbReference type="Gene3D" id="2.30.26.10">
    <property type="entry name" value="Dihydroorotate Dehydrogenase A, chain A, domain 2"/>
    <property type="match status" value="1"/>
</dbReference>
<dbReference type="PANTHER" id="PTHR48109:SF1">
    <property type="entry name" value="DIHYDROOROTATE DEHYDROGENASE (FUMARATE)"/>
    <property type="match status" value="1"/>
</dbReference>
<dbReference type="OrthoDB" id="14784at2759"/>
<gene>
    <name evidence="9" type="ORF">H072_2198</name>
</gene>
<keyword evidence="3" id="KW-0285">Flavoprotein</keyword>
<dbReference type="Proteomes" id="UP000015100">
    <property type="component" value="Unassembled WGS sequence"/>
</dbReference>
<organism evidence="9 10">
    <name type="scientific">Dactylellina haptotyla (strain CBS 200.50)</name>
    <name type="common">Nematode-trapping fungus</name>
    <name type="synonym">Monacrosporium haptotylum</name>
    <dbReference type="NCBI Taxonomy" id="1284197"/>
    <lineage>
        <taxon>Eukaryota</taxon>
        <taxon>Fungi</taxon>
        <taxon>Dikarya</taxon>
        <taxon>Ascomycota</taxon>
        <taxon>Pezizomycotina</taxon>
        <taxon>Orbiliomycetes</taxon>
        <taxon>Orbiliales</taxon>
        <taxon>Orbiliaceae</taxon>
        <taxon>Dactylellina</taxon>
    </lineage>
</organism>
<dbReference type="Gene3D" id="3.20.20.70">
    <property type="entry name" value="Aldolase class I"/>
    <property type="match status" value="1"/>
</dbReference>
<dbReference type="STRING" id="1284197.S8BWT8"/>
<evidence type="ECO:0000259" key="8">
    <source>
        <dbReference type="Pfam" id="PF01180"/>
    </source>
</evidence>
<dbReference type="InterPro" id="IPR005720">
    <property type="entry name" value="Dihydroorotate_DH_cat"/>
</dbReference>
<name>S8BWT8_DACHA</name>
<dbReference type="PANTHER" id="PTHR48109">
    <property type="entry name" value="DIHYDROOROTATE DEHYDROGENASE (QUINONE), MITOCHONDRIAL-RELATED"/>
    <property type="match status" value="1"/>
</dbReference>
<reference evidence="10" key="2">
    <citation type="submission" date="2013-04" db="EMBL/GenBank/DDBJ databases">
        <title>Genomic mechanisms accounting for the adaptation to parasitism in nematode-trapping fungi.</title>
        <authorList>
            <person name="Ahren D.G."/>
        </authorList>
    </citation>
    <scope>NUCLEOTIDE SEQUENCE [LARGE SCALE GENOMIC DNA]</scope>
    <source>
        <strain evidence="10">CBS 200.50</strain>
    </source>
</reference>
<dbReference type="InterPro" id="IPR050074">
    <property type="entry name" value="DHO_dehydrogenase"/>
</dbReference>
<protein>
    <recommendedName>
        <fullName evidence="7">Dihydroorotate oxidase</fullName>
    </recommendedName>
</protein>
<evidence type="ECO:0000313" key="10">
    <source>
        <dbReference type="Proteomes" id="UP000015100"/>
    </source>
</evidence>
<keyword evidence="6" id="KW-0560">Oxidoreductase</keyword>
<dbReference type="PIRSF" id="PIRSF000164">
    <property type="entry name" value="DHO_oxidase"/>
    <property type="match status" value="1"/>
</dbReference>
<evidence type="ECO:0000256" key="2">
    <source>
        <dbReference type="ARBA" id="ARBA00004725"/>
    </source>
</evidence>
<dbReference type="EMBL" id="AQGS01000063">
    <property type="protein sequence ID" value="EPS43913.1"/>
    <property type="molecule type" value="Genomic_DNA"/>
</dbReference>
<feature type="domain" description="Dihydroorotate dehydrogenase catalytic" evidence="8">
    <location>
        <begin position="23"/>
        <end position="308"/>
    </location>
</feature>